<organism evidence="1 2">
    <name type="scientific">Oryza sativa subsp. indica</name>
    <name type="common">Rice</name>
    <dbReference type="NCBI Taxonomy" id="39946"/>
    <lineage>
        <taxon>Eukaryota</taxon>
        <taxon>Viridiplantae</taxon>
        <taxon>Streptophyta</taxon>
        <taxon>Embryophyta</taxon>
        <taxon>Tracheophyta</taxon>
        <taxon>Spermatophyta</taxon>
        <taxon>Magnoliopsida</taxon>
        <taxon>Liliopsida</taxon>
        <taxon>Poales</taxon>
        <taxon>Poaceae</taxon>
        <taxon>BOP clade</taxon>
        <taxon>Oryzoideae</taxon>
        <taxon>Oryzeae</taxon>
        <taxon>Oryzinae</taxon>
        <taxon>Oryza</taxon>
        <taxon>Oryza sativa</taxon>
    </lineage>
</organism>
<evidence type="ECO:0000313" key="2">
    <source>
        <dbReference type="Proteomes" id="UP000007015"/>
    </source>
</evidence>
<gene>
    <name evidence="1" type="ORF">OsI_19618</name>
</gene>
<dbReference type="AlphaFoldDB" id="A2Y3N6"/>
<proteinExistence type="predicted"/>
<dbReference type="HOGENOM" id="CLU_160981_0_0_1"/>
<name>A2Y3N6_ORYSI</name>
<dbReference type="Proteomes" id="UP000007015">
    <property type="component" value="Chromosome 5"/>
</dbReference>
<protein>
    <submittedName>
        <fullName evidence="1">Uncharacterized protein</fullName>
    </submittedName>
</protein>
<accession>A2Y3N6</accession>
<dbReference type="EMBL" id="CM000130">
    <property type="protein sequence ID" value="EAY97696.1"/>
    <property type="molecule type" value="Genomic_DNA"/>
</dbReference>
<sequence>MATARIGEEEVEAEAVRPCVRRGGGATQVRRGGGGRLGFWCGVATSAPFIPEPTIARLRKGYGDIPYFHHGNGSAIMVHLDNGSDIMEEDMNPLLTSPNQFIPEGIEEEMACARFRRGSSEAGGKELV</sequence>
<keyword evidence="2" id="KW-1185">Reference proteome</keyword>
<dbReference type="Gramene" id="BGIOSGA019689-TA">
    <property type="protein sequence ID" value="BGIOSGA019689-PA"/>
    <property type="gene ID" value="BGIOSGA019689"/>
</dbReference>
<reference evidence="1 2" key="1">
    <citation type="journal article" date="2005" name="PLoS Biol.">
        <title>The genomes of Oryza sativa: a history of duplications.</title>
        <authorList>
            <person name="Yu J."/>
            <person name="Wang J."/>
            <person name="Lin W."/>
            <person name="Li S."/>
            <person name="Li H."/>
            <person name="Zhou J."/>
            <person name="Ni P."/>
            <person name="Dong W."/>
            <person name="Hu S."/>
            <person name="Zeng C."/>
            <person name="Zhang J."/>
            <person name="Zhang Y."/>
            <person name="Li R."/>
            <person name="Xu Z."/>
            <person name="Li S."/>
            <person name="Li X."/>
            <person name="Zheng H."/>
            <person name="Cong L."/>
            <person name="Lin L."/>
            <person name="Yin J."/>
            <person name="Geng J."/>
            <person name="Li G."/>
            <person name="Shi J."/>
            <person name="Liu J."/>
            <person name="Lv H."/>
            <person name="Li J."/>
            <person name="Wang J."/>
            <person name="Deng Y."/>
            <person name="Ran L."/>
            <person name="Shi X."/>
            <person name="Wang X."/>
            <person name="Wu Q."/>
            <person name="Li C."/>
            <person name="Ren X."/>
            <person name="Wang J."/>
            <person name="Wang X."/>
            <person name="Li D."/>
            <person name="Liu D."/>
            <person name="Zhang X."/>
            <person name="Ji Z."/>
            <person name="Zhao W."/>
            <person name="Sun Y."/>
            <person name="Zhang Z."/>
            <person name="Bao J."/>
            <person name="Han Y."/>
            <person name="Dong L."/>
            <person name="Ji J."/>
            <person name="Chen P."/>
            <person name="Wu S."/>
            <person name="Liu J."/>
            <person name="Xiao Y."/>
            <person name="Bu D."/>
            <person name="Tan J."/>
            <person name="Yang L."/>
            <person name="Ye C."/>
            <person name="Zhang J."/>
            <person name="Xu J."/>
            <person name="Zhou Y."/>
            <person name="Yu Y."/>
            <person name="Zhang B."/>
            <person name="Zhuang S."/>
            <person name="Wei H."/>
            <person name="Liu B."/>
            <person name="Lei M."/>
            <person name="Yu H."/>
            <person name="Li Y."/>
            <person name="Xu H."/>
            <person name="Wei S."/>
            <person name="He X."/>
            <person name="Fang L."/>
            <person name="Zhang Z."/>
            <person name="Zhang Y."/>
            <person name="Huang X."/>
            <person name="Su Z."/>
            <person name="Tong W."/>
            <person name="Li J."/>
            <person name="Tong Z."/>
            <person name="Li S."/>
            <person name="Ye J."/>
            <person name="Wang L."/>
            <person name="Fang L."/>
            <person name="Lei T."/>
            <person name="Chen C."/>
            <person name="Chen H."/>
            <person name="Xu Z."/>
            <person name="Li H."/>
            <person name="Huang H."/>
            <person name="Zhang F."/>
            <person name="Xu H."/>
            <person name="Li N."/>
            <person name="Zhao C."/>
            <person name="Li S."/>
            <person name="Dong L."/>
            <person name="Huang Y."/>
            <person name="Li L."/>
            <person name="Xi Y."/>
            <person name="Qi Q."/>
            <person name="Li W."/>
            <person name="Zhang B."/>
            <person name="Hu W."/>
            <person name="Zhang Y."/>
            <person name="Tian X."/>
            <person name="Jiao Y."/>
            <person name="Liang X."/>
            <person name="Jin J."/>
            <person name="Gao L."/>
            <person name="Zheng W."/>
            <person name="Hao B."/>
            <person name="Liu S."/>
            <person name="Wang W."/>
            <person name="Yuan L."/>
            <person name="Cao M."/>
            <person name="McDermott J."/>
            <person name="Samudrala R."/>
            <person name="Wang J."/>
            <person name="Wong G.K."/>
            <person name="Yang H."/>
        </authorList>
    </citation>
    <scope>NUCLEOTIDE SEQUENCE [LARGE SCALE GENOMIC DNA]</scope>
    <source>
        <strain evidence="2">cv. 93-11</strain>
    </source>
</reference>
<evidence type="ECO:0000313" key="1">
    <source>
        <dbReference type="EMBL" id="EAY97696.1"/>
    </source>
</evidence>
<dbReference type="OMA" id="EEMACAR"/>